<keyword evidence="2" id="KW-1185">Reference proteome</keyword>
<accession>A0A4Y2RZ03</accession>
<evidence type="ECO:0000313" key="2">
    <source>
        <dbReference type="Proteomes" id="UP000499080"/>
    </source>
</evidence>
<dbReference type="EMBL" id="BGPR01148673">
    <property type="protein sequence ID" value="GBN81088.1"/>
    <property type="molecule type" value="Genomic_DNA"/>
</dbReference>
<dbReference type="AlphaFoldDB" id="A0A4Y2RZ03"/>
<comment type="caution">
    <text evidence="1">The sequence shown here is derived from an EMBL/GenBank/DDBJ whole genome shotgun (WGS) entry which is preliminary data.</text>
</comment>
<organism evidence="1 2">
    <name type="scientific">Araneus ventricosus</name>
    <name type="common">Orbweaver spider</name>
    <name type="synonym">Epeira ventricosa</name>
    <dbReference type="NCBI Taxonomy" id="182803"/>
    <lineage>
        <taxon>Eukaryota</taxon>
        <taxon>Metazoa</taxon>
        <taxon>Ecdysozoa</taxon>
        <taxon>Arthropoda</taxon>
        <taxon>Chelicerata</taxon>
        <taxon>Arachnida</taxon>
        <taxon>Araneae</taxon>
        <taxon>Araneomorphae</taxon>
        <taxon>Entelegynae</taxon>
        <taxon>Araneoidea</taxon>
        <taxon>Araneidae</taxon>
        <taxon>Araneus</taxon>
    </lineage>
</organism>
<protein>
    <submittedName>
        <fullName evidence="1">Uncharacterized protein</fullName>
    </submittedName>
</protein>
<dbReference type="OrthoDB" id="5797019at2759"/>
<name>A0A4Y2RZ03_ARAVE</name>
<reference evidence="1 2" key="1">
    <citation type="journal article" date="2019" name="Sci. Rep.">
        <title>Orb-weaving spider Araneus ventricosus genome elucidates the spidroin gene catalogue.</title>
        <authorList>
            <person name="Kono N."/>
            <person name="Nakamura H."/>
            <person name="Ohtoshi R."/>
            <person name="Moran D.A.P."/>
            <person name="Shinohara A."/>
            <person name="Yoshida Y."/>
            <person name="Fujiwara M."/>
            <person name="Mori M."/>
            <person name="Tomita M."/>
            <person name="Arakawa K."/>
        </authorList>
    </citation>
    <scope>NUCLEOTIDE SEQUENCE [LARGE SCALE GENOMIC DNA]</scope>
</reference>
<sequence length="63" mass="7472">MASLIINRNKQSSPKFAQVSNWLERLRTIKRLESKVLEDLKKKNENPDIENEANDYDDFTDYV</sequence>
<gene>
    <name evidence="1" type="ORF">AVEN_91807_1</name>
</gene>
<proteinExistence type="predicted"/>
<dbReference type="Proteomes" id="UP000499080">
    <property type="component" value="Unassembled WGS sequence"/>
</dbReference>
<evidence type="ECO:0000313" key="1">
    <source>
        <dbReference type="EMBL" id="GBN81088.1"/>
    </source>
</evidence>